<dbReference type="InterPro" id="IPR000008">
    <property type="entry name" value="C2_dom"/>
</dbReference>
<dbReference type="PROSITE" id="PS50004">
    <property type="entry name" value="C2"/>
    <property type="match status" value="1"/>
</dbReference>
<dbReference type="Gene3D" id="2.60.40.150">
    <property type="entry name" value="C2 domain"/>
    <property type="match status" value="1"/>
</dbReference>
<dbReference type="GO" id="GO:0005509">
    <property type="term" value="F:calcium ion binding"/>
    <property type="evidence" value="ECO:0007669"/>
    <property type="project" value="InterPro"/>
</dbReference>
<feature type="domain" description="C2" evidence="12">
    <location>
        <begin position="1"/>
        <end position="146"/>
    </location>
</feature>
<dbReference type="InterPro" id="IPR011402">
    <property type="entry name" value="PLipase_D_pln"/>
</dbReference>
<dbReference type="GO" id="GO:0046470">
    <property type="term" value="P:phosphatidylcholine metabolic process"/>
    <property type="evidence" value="ECO:0007669"/>
    <property type="project" value="InterPro"/>
</dbReference>
<comment type="similarity">
    <text evidence="3 11">Belongs to the phospholipase D family. C2-PLD subfamily.</text>
</comment>
<comment type="caution">
    <text evidence="14">The sequence shown here is derived from an EMBL/GenBank/DDBJ whole genome shotgun (WGS) entry which is preliminary data.</text>
</comment>
<evidence type="ECO:0000256" key="2">
    <source>
        <dbReference type="ARBA" id="ARBA00001913"/>
    </source>
</evidence>
<dbReference type="Pfam" id="PF00614">
    <property type="entry name" value="PLDc"/>
    <property type="match status" value="1"/>
</dbReference>
<comment type="catalytic activity">
    <reaction evidence="1 11">
        <text>a 1,2-diacyl-sn-glycero-3-phosphocholine + H2O = a 1,2-diacyl-sn-glycero-3-phosphate + choline + H(+)</text>
        <dbReference type="Rhea" id="RHEA:14445"/>
        <dbReference type="ChEBI" id="CHEBI:15354"/>
        <dbReference type="ChEBI" id="CHEBI:15377"/>
        <dbReference type="ChEBI" id="CHEBI:15378"/>
        <dbReference type="ChEBI" id="CHEBI:57643"/>
        <dbReference type="ChEBI" id="CHEBI:58608"/>
        <dbReference type="EC" id="3.1.4.4"/>
    </reaction>
</comment>
<dbReference type="InterPro" id="IPR035892">
    <property type="entry name" value="C2_domain_sf"/>
</dbReference>
<evidence type="ECO:0000256" key="9">
    <source>
        <dbReference type="ARBA" id="ARBA00022963"/>
    </source>
</evidence>
<accession>A0A5J9VTD3</accession>
<protein>
    <recommendedName>
        <fullName evidence="4 11">Phospholipase D</fullName>
        <ecNumber evidence="4 11">3.1.4.4</ecNumber>
    </recommendedName>
</protein>
<evidence type="ECO:0000313" key="15">
    <source>
        <dbReference type="Proteomes" id="UP000324897"/>
    </source>
</evidence>
<keyword evidence="10" id="KW-0443">Lipid metabolism</keyword>
<dbReference type="CDD" id="cd04015">
    <property type="entry name" value="C2_plant_PLD"/>
    <property type="match status" value="1"/>
</dbReference>
<evidence type="ECO:0000259" key="13">
    <source>
        <dbReference type="PROSITE" id="PS50035"/>
    </source>
</evidence>
<sequence length="923" mass="104455">MGKHSAESGTSMLLHGDLDIQIVEAKCLPNMDLMTERMRKCFTGYGACSTDCRSRNSDPHPDMRKIITSDPYVSVCLSGATVAQTRVIANSENPKWDEHFYVQVAHSVSRVEFHVKDNDVFGAELIGVASIPVEDITPGEMVSGWFPISGQYSNPMKPSPELHLSIQYKPIDQNPLYQDGVGADGSQGVGVPNAYFPLRKGGKVTLYQDAHVPDDFRPPIEIDGGKIYEQNRCWEDICHAIREAHHLIYIVGWSLYHPTKLVRESTKDLPNGTPLTIGELLKSKVHEGVRVIVLLWDDKTSHDKFLLKTSDRNDIGRMQDGLMHTHDEEARKYFRHSGVHCVLAPRYASNKLSIFKQQVVGTLFTHHQKCVIVDTQASGNNRKITAFIGGLDLCDGRYDTPEHRLFKDLDTVFKDDFHNPTFPVNKYGPREPWHDLHCKIEGPAAYDILTNFEQRWRKSAKWKVSVRRAVSWHHDTLVKINRMSWIVSPSTDELNAHVCDEKDPENWHVQVFRSIDSGSVKGFPKLVQEAESQNLVCAKNLQIDKSIHNAYIKAIRSAQHFIYIENQYFIGSSYYWSSQRSAVFVASQFQLLETFFSFFYVGKATDLITPVRIGAENLIPIELAIKIARKIKARERFAAYIVVPMWPEGNPTTAAMQEILYWQGHTMSMMYKIVADALRKEGLHDTHPQEYLNFYCLGKREITDDVPTTVSHSNENSALRLAQKFRRFMIYVHSKGMIVDDEYVIIGSANINQRSMDGSRDTEIAMGAYQPHHSWARSSSPPQGQALPLLVYGYRMSLWAEHLGTVEECFRRPESAECVQCVNQMADDNWACYVSPEMVESRGHLMRYPVKVDQDGRSLKELKSGNCQLILLSTGVVEAVDKATYDPSGLITTMRGLGYRSAMEQLAGNEASPLCSSNVVPLL</sequence>
<dbReference type="InterPro" id="IPR015679">
    <property type="entry name" value="PLipase_D_fam"/>
</dbReference>
<comment type="cofactor">
    <cofactor evidence="2 11">
        <name>Ca(2+)</name>
        <dbReference type="ChEBI" id="CHEBI:29108"/>
    </cofactor>
</comment>
<keyword evidence="7 11" id="KW-0378">Hydrolase</keyword>
<evidence type="ECO:0000256" key="4">
    <source>
        <dbReference type="ARBA" id="ARBA00012027"/>
    </source>
</evidence>
<dbReference type="Proteomes" id="UP000324897">
    <property type="component" value="Chromosome 4"/>
</dbReference>
<dbReference type="InterPro" id="IPR001736">
    <property type="entry name" value="PLipase_D/transphosphatidylase"/>
</dbReference>
<dbReference type="Gene3D" id="3.30.870.10">
    <property type="entry name" value="Endonuclease Chain A"/>
    <property type="match status" value="2"/>
</dbReference>
<dbReference type="Pfam" id="PF12357">
    <property type="entry name" value="PLD_C"/>
    <property type="match status" value="1"/>
</dbReference>
<dbReference type="GO" id="GO:0004630">
    <property type="term" value="F:phospholipase D activity"/>
    <property type="evidence" value="ECO:0007669"/>
    <property type="project" value="UniProtKB-EC"/>
</dbReference>
<keyword evidence="6" id="KW-0677">Repeat</keyword>
<dbReference type="FunFam" id="3.30.870.10:FF:000025">
    <property type="entry name" value="Phospholipase D delta"/>
    <property type="match status" value="1"/>
</dbReference>
<feature type="domain" description="PLD phosphodiesterase" evidence="13">
    <location>
        <begin position="362"/>
        <end position="397"/>
    </location>
</feature>
<keyword evidence="5" id="KW-0479">Metal-binding</keyword>
<evidence type="ECO:0000256" key="8">
    <source>
        <dbReference type="ARBA" id="ARBA00022837"/>
    </source>
</evidence>
<dbReference type="SUPFAM" id="SSF56024">
    <property type="entry name" value="Phospholipase D/nuclease"/>
    <property type="match status" value="2"/>
</dbReference>
<evidence type="ECO:0000256" key="10">
    <source>
        <dbReference type="ARBA" id="ARBA00023098"/>
    </source>
</evidence>
<reference evidence="14 15" key="1">
    <citation type="journal article" date="2019" name="Sci. Rep.">
        <title>A high-quality genome of Eragrostis curvula grass provides insights into Poaceae evolution and supports new strategies to enhance forage quality.</title>
        <authorList>
            <person name="Carballo J."/>
            <person name="Santos B.A.C.M."/>
            <person name="Zappacosta D."/>
            <person name="Garbus I."/>
            <person name="Selva J.P."/>
            <person name="Gallo C.A."/>
            <person name="Diaz A."/>
            <person name="Albertini E."/>
            <person name="Caccamo M."/>
            <person name="Echenique V."/>
        </authorList>
    </citation>
    <scope>NUCLEOTIDE SEQUENCE [LARGE SCALE GENOMIC DNA]</scope>
    <source>
        <strain evidence="15">cv. Victoria</strain>
        <tissue evidence="14">Leaf</tissue>
    </source>
</reference>
<dbReference type="PANTHER" id="PTHR18896:SF189">
    <property type="entry name" value="PHOSPHOLIPASE D"/>
    <property type="match status" value="1"/>
</dbReference>
<dbReference type="SMART" id="SM00239">
    <property type="entry name" value="C2"/>
    <property type="match status" value="1"/>
</dbReference>
<dbReference type="GO" id="GO:0005886">
    <property type="term" value="C:plasma membrane"/>
    <property type="evidence" value="ECO:0007669"/>
    <property type="project" value="TreeGrafter"/>
</dbReference>
<dbReference type="PROSITE" id="PS50035">
    <property type="entry name" value="PLD"/>
    <property type="match status" value="2"/>
</dbReference>
<dbReference type="Gramene" id="TVU39722">
    <property type="protein sequence ID" value="TVU39722"/>
    <property type="gene ID" value="EJB05_13160"/>
</dbReference>
<gene>
    <name evidence="14" type="ORF">EJB05_13160</name>
</gene>
<evidence type="ECO:0000256" key="11">
    <source>
        <dbReference type="PIRNR" id="PIRNR036470"/>
    </source>
</evidence>
<dbReference type="SUPFAM" id="SSF49562">
    <property type="entry name" value="C2 domain (Calcium/lipid-binding domain, CaLB)"/>
    <property type="match status" value="1"/>
</dbReference>
<dbReference type="SMART" id="SM00155">
    <property type="entry name" value="PLDc"/>
    <property type="match status" value="2"/>
</dbReference>
<evidence type="ECO:0000256" key="3">
    <source>
        <dbReference type="ARBA" id="ARBA00010683"/>
    </source>
</evidence>
<dbReference type="Pfam" id="PF00168">
    <property type="entry name" value="C2"/>
    <property type="match status" value="1"/>
</dbReference>
<keyword evidence="15" id="KW-1185">Reference proteome</keyword>
<evidence type="ECO:0000256" key="6">
    <source>
        <dbReference type="ARBA" id="ARBA00022737"/>
    </source>
</evidence>
<evidence type="ECO:0000256" key="7">
    <source>
        <dbReference type="ARBA" id="ARBA00022801"/>
    </source>
</evidence>
<dbReference type="AlphaFoldDB" id="A0A5J9VTD3"/>
<dbReference type="InterPro" id="IPR024632">
    <property type="entry name" value="PLipase_D_C"/>
</dbReference>
<dbReference type="PANTHER" id="PTHR18896">
    <property type="entry name" value="PHOSPHOLIPASE D"/>
    <property type="match status" value="1"/>
</dbReference>
<evidence type="ECO:0000256" key="1">
    <source>
        <dbReference type="ARBA" id="ARBA00000798"/>
    </source>
</evidence>
<evidence type="ECO:0000259" key="12">
    <source>
        <dbReference type="PROSITE" id="PS50004"/>
    </source>
</evidence>
<comment type="function">
    <text evidence="11">Hydrolyzes glycerol-phospholipids at the terminal phosphodiesteric bond.</text>
</comment>
<keyword evidence="8 11" id="KW-0106">Calcium</keyword>
<evidence type="ECO:0000256" key="5">
    <source>
        <dbReference type="ARBA" id="ARBA00022723"/>
    </source>
</evidence>
<proteinExistence type="inferred from homology"/>
<name>A0A5J9VTD3_9POAL</name>
<dbReference type="EMBL" id="RWGY01000007">
    <property type="protein sequence ID" value="TVU39722.1"/>
    <property type="molecule type" value="Genomic_DNA"/>
</dbReference>
<keyword evidence="9 11" id="KW-0442">Lipid degradation</keyword>
<evidence type="ECO:0000313" key="14">
    <source>
        <dbReference type="EMBL" id="TVU39722.1"/>
    </source>
</evidence>
<dbReference type="PIRSF" id="PIRSF036470">
    <property type="entry name" value="PLD_plant"/>
    <property type="match status" value="1"/>
</dbReference>
<dbReference type="EC" id="3.1.4.4" evidence="4 11"/>
<feature type="domain" description="PLD phosphodiesterase" evidence="13">
    <location>
        <begin position="728"/>
        <end position="755"/>
    </location>
</feature>
<dbReference type="OrthoDB" id="14911at2759"/>
<dbReference type="GO" id="GO:0009395">
    <property type="term" value="P:phospholipid catabolic process"/>
    <property type="evidence" value="ECO:0007669"/>
    <property type="project" value="TreeGrafter"/>
</dbReference>
<organism evidence="14 15">
    <name type="scientific">Eragrostis curvula</name>
    <name type="common">weeping love grass</name>
    <dbReference type="NCBI Taxonomy" id="38414"/>
    <lineage>
        <taxon>Eukaryota</taxon>
        <taxon>Viridiplantae</taxon>
        <taxon>Streptophyta</taxon>
        <taxon>Embryophyta</taxon>
        <taxon>Tracheophyta</taxon>
        <taxon>Spermatophyta</taxon>
        <taxon>Magnoliopsida</taxon>
        <taxon>Liliopsida</taxon>
        <taxon>Poales</taxon>
        <taxon>Poaceae</taxon>
        <taxon>PACMAD clade</taxon>
        <taxon>Chloridoideae</taxon>
        <taxon>Eragrostideae</taxon>
        <taxon>Eragrostidinae</taxon>
        <taxon>Eragrostis</taxon>
    </lineage>
</organism>